<feature type="transmembrane region" description="Helical" evidence="1">
    <location>
        <begin position="7"/>
        <end position="30"/>
    </location>
</feature>
<organism evidence="2 3">
    <name type="scientific">Paraburkholderia phytofirmans</name>
    <dbReference type="NCBI Taxonomy" id="261302"/>
    <lineage>
        <taxon>Bacteria</taxon>
        <taxon>Pseudomonadati</taxon>
        <taxon>Pseudomonadota</taxon>
        <taxon>Betaproteobacteria</taxon>
        <taxon>Burkholderiales</taxon>
        <taxon>Burkholderiaceae</taxon>
        <taxon>Paraburkholderia</taxon>
    </lineage>
</organism>
<evidence type="ECO:0000256" key="1">
    <source>
        <dbReference type="SAM" id="Phobius"/>
    </source>
</evidence>
<evidence type="ECO:0000313" key="3">
    <source>
        <dbReference type="Proteomes" id="UP001629274"/>
    </source>
</evidence>
<protein>
    <recommendedName>
        <fullName evidence="4">Na+/solute symporter</fullName>
    </recommendedName>
</protein>
<gene>
    <name evidence="2" type="ORF">PQR03_16615</name>
</gene>
<reference evidence="2 3" key="1">
    <citation type="journal article" date="2024" name="Chem. Sci.">
        <title>Discovery of megapolipeptins by genome mining of a Burkholderiales bacteria collection.</title>
        <authorList>
            <person name="Paulo B.S."/>
            <person name="Recchia M.J.J."/>
            <person name="Lee S."/>
            <person name="Fergusson C.H."/>
            <person name="Romanowski S.B."/>
            <person name="Hernandez A."/>
            <person name="Krull N."/>
            <person name="Liu D.Y."/>
            <person name="Cavanagh H."/>
            <person name="Bos A."/>
            <person name="Gray C.A."/>
            <person name="Murphy B.T."/>
            <person name="Linington R.G."/>
            <person name="Eustaquio A.S."/>
        </authorList>
    </citation>
    <scope>NUCLEOTIDE SEQUENCE [LARGE SCALE GENOMIC DNA]</scope>
    <source>
        <strain evidence="2 3">RL17-351-BIE-A</strain>
    </source>
</reference>
<feature type="transmembrane region" description="Helical" evidence="1">
    <location>
        <begin position="106"/>
        <end position="126"/>
    </location>
</feature>
<feature type="transmembrane region" description="Helical" evidence="1">
    <location>
        <begin position="183"/>
        <end position="201"/>
    </location>
</feature>
<keyword evidence="1" id="KW-1133">Transmembrane helix</keyword>
<dbReference type="RefSeq" id="WP_408263434.1">
    <property type="nucleotide sequence ID" value="NZ_JAQQCK010000012.1"/>
</dbReference>
<comment type="caution">
    <text evidence="2">The sequence shown here is derived from an EMBL/GenBank/DDBJ whole genome shotgun (WGS) entry which is preliminary data.</text>
</comment>
<feature type="transmembrane region" description="Helical" evidence="1">
    <location>
        <begin position="42"/>
        <end position="62"/>
    </location>
</feature>
<dbReference type="InterPro" id="IPR038377">
    <property type="entry name" value="Na/Glc_symporter_sf"/>
</dbReference>
<feature type="transmembrane region" description="Helical" evidence="1">
    <location>
        <begin position="133"/>
        <end position="156"/>
    </location>
</feature>
<feature type="transmembrane region" description="Helical" evidence="1">
    <location>
        <begin position="394"/>
        <end position="412"/>
    </location>
</feature>
<feature type="transmembrane region" description="Helical" evidence="1">
    <location>
        <begin position="83"/>
        <end position="100"/>
    </location>
</feature>
<proteinExistence type="predicted"/>
<dbReference type="Gene3D" id="1.20.1730.10">
    <property type="entry name" value="Sodium/glucose cotransporter"/>
    <property type="match status" value="1"/>
</dbReference>
<feature type="transmembrane region" description="Helical" evidence="1">
    <location>
        <begin position="271"/>
        <end position="293"/>
    </location>
</feature>
<dbReference type="Proteomes" id="UP001629274">
    <property type="component" value="Unassembled WGS sequence"/>
</dbReference>
<sequence>MIVQQELGPLGVATLLVSASCGIGFLFGSGEMALREGMAGSLYPLATAGGMVVLAFLARPLWLRGQPIWGTFGRAYGAKVGNGIAVLSLIWMTGVLAAQIKGGVAIATLCGLPHGVALAVILALVLTATSLRLGVAATIFAGCLLASNLVLLYVVIHSNGLGIYTNAIPKLAQDTRKLQPFDVVTTVVAVTFLVVTGADYQQFIIAARRPRDAYLGTILAAVILFATGFLPASAVLANQASLRGAGTTDTAQVIPFLLSQSAAPGGHNAEFAMLAILLAAALGSAAAVTRAMVDALSAVAGSPSLLRRPIGSIVILGTGGTVAAANHPMVETIVSMNIAYVASVGALFILHEVEAPISPRSAWSMGIAGLSTSMGLQMVRWFDLVTLPSVTPLVAGLSASVVTGVVSELIRLRPIQLK</sequence>
<dbReference type="EMBL" id="JAQQDR010000005">
    <property type="protein sequence ID" value="MFM0239753.1"/>
    <property type="molecule type" value="Genomic_DNA"/>
</dbReference>
<evidence type="ECO:0008006" key="4">
    <source>
        <dbReference type="Google" id="ProtNLM"/>
    </source>
</evidence>
<keyword evidence="3" id="KW-1185">Reference proteome</keyword>
<evidence type="ECO:0000313" key="2">
    <source>
        <dbReference type="EMBL" id="MFM0239753.1"/>
    </source>
</evidence>
<keyword evidence="1" id="KW-0472">Membrane</keyword>
<keyword evidence="1" id="KW-0812">Transmembrane</keyword>
<name>A0ABW9BJI9_9BURK</name>
<accession>A0ABW9BJI9</accession>
<feature type="transmembrane region" description="Helical" evidence="1">
    <location>
        <begin position="332"/>
        <end position="350"/>
    </location>
</feature>
<feature type="transmembrane region" description="Helical" evidence="1">
    <location>
        <begin position="213"/>
        <end position="237"/>
    </location>
</feature>